<name>A0A0F8Z199_9ZZZZ</name>
<dbReference type="EMBL" id="LAZR01066284">
    <property type="protein sequence ID" value="KKK53881.1"/>
    <property type="molecule type" value="Genomic_DNA"/>
</dbReference>
<accession>A0A0F8Z199</accession>
<dbReference type="AlphaFoldDB" id="A0A0F8Z199"/>
<evidence type="ECO:0008006" key="2">
    <source>
        <dbReference type="Google" id="ProtNLM"/>
    </source>
</evidence>
<comment type="caution">
    <text evidence="1">The sequence shown here is derived from an EMBL/GenBank/DDBJ whole genome shotgun (WGS) entry which is preliminary data.</text>
</comment>
<reference evidence="1" key="1">
    <citation type="journal article" date="2015" name="Nature">
        <title>Complex archaea that bridge the gap between prokaryotes and eukaryotes.</title>
        <authorList>
            <person name="Spang A."/>
            <person name="Saw J.H."/>
            <person name="Jorgensen S.L."/>
            <person name="Zaremba-Niedzwiedzka K."/>
            <person name="Martijn J."/>
            <person name="Lind A.E."/>
            <person name="van Eijk R."/>
            <person name="Schleper C."/>
            <person name="Guy L."/>
            <person name="Ettema T.J."/>
        </authorList>
    </citation>
    <scope>NUCLEOTIDE SEQUENCE</scope>
</reference>
<organism evidence="1">
    <name type="scientific">marine sediment metagenome</name>
    <dbReference type="NCBI Taxonomy" id="412755"/>
    <lineage>
        <taxon>unclassified sequences</taxon>
        <taxon>metagenomes</taxon>
        <taxon>ecological metagenomes</taxon>
    </lineage>
</organism>
<proteinExistence type="predicted"/>
<protein>
    <recommendedName>
        <fullName evidence="2">DksA C4-type domain-containing protein</fullName>
    </recommendedName>
</protein>
<gene>
    <name evidence="1" type="ORF">LCGC14_3090340</name>
</gene>
<sequence>MPDIAKRLRTVAKTNMEQGKLLSELALVGADELDRRGELLTHAWNGGEVQTCEACGQWFRLEETHSMDEGGWICKGCAGSAGSLKDTGAG</sequence>
<evidence type="ECO:0000313" key="1">
    <source>
        <dbReference type="EMBL" id="KKK53881.1"/>
    </source>
</evidence>